<protein>
    <submittedName>
        <fullName evidence="2">Uncharacterized protein</fullName>
    </submittedName>
</protein>
<evidence type="ECO:0000256" key="1">
    <source>
        <dbReference type="SAM" id="MobiDB-lite"/>
    </source>
</evidence>
<comment type="caution">
    <text evidence="2">The sequence shown here is derived from an EMBL/GenBank/DDBJ whole genome shotgun (WGS) entry which is preliminary data.</text>
</comment>
<name>A0A8H5HID7_9AGAR</name>
<keyword evidence="3" id="KW-1185">Reference proteome</keyword>
<feature type="region of interest" description="Disordered" evidence="1">
    <location>
        <begin position="1"/>
        <end position="37"/>
    </location>
</feature>
<gene>
    <name evidence="2" type="ORF">D9615_003545</name>
</gene>
<dbReference type="AlphaFoldDB" id="A0A8H5HID7"/>
<dbReference type="EMBL" id="JAACJP010000006">
    <property type="protein sequence ID" value="KAF5383794.1"/>
    <property type="molecule type" value="Genomic_DNA"/>
</dbReference>
<dbReference type="Proteomes" id="UP000565441">
    <property type="component" value="Unassembled WGS sequence"/>
</dbReference>
<proteinExistence type="predicted"/>
<reference evidence="2 3" key="1">
    <citation type="journal article" date="2020" name="ISME J.">
        <title>Uncovering the hidden diversity of litter-decomposition mechanisms in mushroom-forming fungi.</title>
        <authorList>
            <person name="Floudas D."/>
            <person name="Bentzer J."/>
            <person name="Ahren D."/>
            <person name="Johansson T."/>
            <person name="Persson P."/>
            <person name="Tunlid A."/>
        </authorList>
    </citation>
    <scope>NUCLEOTIDE SEQUENCE [LARGE SCALE GENOMIC DNA]</scope>
    <source>
        <strain evidence="2 3">CBS 661.87</strain>
    </source>
</reference>
<sequence>MRPASAIKIHHSPLASTSRNTSIPVERPAKRRKTEPTPKVIDVDAPLIKRSSTPQIPLETKTKANKRVFELDSDGEDVDMKLKVRRFSFGHRQAQCDINRESNKRKALDAQVQMKKMLMRDTMLDMI</sequence>
<feature type="compositionally biased region" description="Polar residues" evidence="1">
    <location>
        <begin position="14"/>
        <end position="23"/>
    </location>
</feature>
<evidence type="ECO:0000313" key="3">
    <source>
        <dbReference type="Proteomes" id="UP000565441"/>
    </source>
</evidence>
<organism evidence="2 3">
    <name type="scientific">Tricholomella constricta</name>
    <dbReference type="NCBI Taxonomy" id="117010"/>
    <lineage>
        <taxon>Eukaryota</taxon>
        <taxon>Fungi</taxon>
        <taxon>Dikarya</taxon>
        <taxon>Basidiomycota</taxon>
        <taxon>Agaricomycotina</taxon>
        <taxon>Agaricomycetes</taxon>
        <taxon>Agaricomycetidae</taxon>
        <taxon>Agaricales</taxon>
        <taxon>Tricholomatineae</taxon>
        <taxon>Lyophyllaceae</taxon>
        <taxon>Tricholomella</taxon>
    </lineage>
</organism>
<evidence type="ECO:0000313" key="2">
    <source>
        <dbReference type="EMBL" id="KAF5383794.1"/>
    </source>
</evidence>
<accession>A0A8H5HID7</accession>